<accession>A0A151PGS3</accession>
<protein>
    <recommendedName>
        <fullName evidence="8">Regulator of microtubule dynamics protein 1</fullName>
    </recommendedName>
    <alternativeName>
        <fullName evidence="9">Protein FAM82B</fullName>
    </alternativeName>
</protein>
<dbReference type="Pfam" id="PF21033">
    <property type="entry name" value="RMD1-3"/>
    <property type="match status" value="1"/>
</dbReference>
<dbReference type="InterPro" id="IPR011990">
    <property type="entry name" value="TPR-like_helical_dom_sf"/>
</dbReference>
<dbReference type="EMBL" id="AKHW03000227">
    <property type="protein sequence ID" value="KYO48327.1"/>
    <property type="molecule type" value="Genomic_DNA"/>
</dbReference>
<evidence type="ECO:0000256" key="7">
    <source>
        <dbReference type="ARBA" id="ARBA00038360"/>
    </source>
</evidence>
<sequence>MAAAAARSVRRGAAGVAQGLLRGWAGRKGSGREVFEKLTVLRRGLTLSLGTFVGYEAYNLISCVTEVHASFKAEEILDQADYLYGSGETEKLYQLLVQHKNSEDAELLWRLARASRDLAQLSRTSTEEKKQLIYEALEYAKKALEKNEANFAAHKWYAICISDVGEYEGIKAKIANAFVIKEHFQKAIELNPKDATSVHLMGIWCYSFADMPWYQSKIAAVLFATPPSSTYEEALHYFQMAEKAEPNFYSKNLLYLGKTYLKLNNKKMALLWLTKAKEYPAHTEEDTQVQKEAVELLNSI</sequence>
<evidence type="ECO:0000256" key="6">
    <source>
        <dbReference type="ARBA" id="ARBA00023212"/>
    </source>
</evidence>
<gene>
    <name evidence="10" type="primary">RMDN1</name>
    <name evidence="10" type="ORF">Y1Q_0024692</name>
</gene>
<dbReference type="KEGG" id="amj:102557870"/>
<dbReference type="eggNOG" id="ENOG502QSJV">
    <property type="taxonomic scope" value="Eukaryota"/>
</dbReference>
<dbReference type="GO" id="GO:0008017">
    <property type="term" value="F:microtubule binding"/>
    <property type="evidence" value="ECO:0007669"/>
    <property type="project" value="TreeGrafter"/>
</dbReference>
<dbReference type="PANTHER" id="PTHR16056:SF16">
    <property type="entry name" value="REGULATOR OF MICROTUBULE DYNAMICS PROTEIN 1"/>
    <property type="match status" value="1"/>
</dbReference>
<dbReference type="GO" id="GO:0005739">
    <property type="term" value="C:mitochondrion"/>
    <property type="evidence" value="ECO:0007669"/>
    <property type="project" value="TreeGrafter"/>
</dbReference>
<dbReference type="SUPFAM" id="SSF48452">
    <property type="entry name" value="TPR-like"/>
    <property type="match status" value="1"/>
</dbReference>
<evidence type="ECO:0000256" key="1">
    <source>
        <dbReference type="ARBA" id="ARBA00004245"/>
    </source>
</evidence>
<dbReference type="GeneID" id="102557870"/>
<organism evidence="10 11">
    <name type="scientific">Alligator mississippiensis</name>
    <name type="common">American alligator</name>
    <dbReference type="NCBI Taxonomy" id="8496"/>
    <lineage>
        <taxon>Eukaryota</taxon>
        <taxon>Metazoa</taxon>
        <taxon>Chordata</taxon>
        <taxon>Craniata</taxon>
        <taxon>Vertebrata</taxon>
        <taxon>Euteleostomi</taxon>
        <taxon>Archelosauria</taxon>
        <taxon>Archosauria</taxon>
        <taxon>Crocodylia</taxon>
        <taxon>Alligatoridae</taxon>
        <taxon>Alligatorinae</taxon>
        <taxon>Alligator</taxon>
    </lineage>
</organism>
<name>A0A151PGS3_ALLMI</name>
<evidence type="ECO:0000256" key="9">
    <source>
        <dbReference type="ARBA" id="ARBA00041958"/>
    </source>
</evidence>
<dbReference type="CTD" id="51115"/>
<reference evidence="10 11" key="1">
    <citation type="journal article" date="2012" name="Genome Biol.">
        <title>Sequencing three crocodilian genomes to illuminate the evolution of archosaurs and amniotes.</title>
        <authorList>
            <person name="St John J.A."/>
            <person name="Braun E.L."/>
            <person name="Isberg S.R."/>
            <person name="Miles L.G."/>
            <person name="Chong A.Y."/>
            <person name="Gongora J."/>
            <person name="Dalzell P."/>
            <person name="Moran C."/>
            <person name="Bed'hom B."/>
            <person name="Abzhanov A."/>
            <person name="Burgess S.C."/>
            <person name="Cooksey A.M."/>
            <person name="Castoe T.A."/>
            <person name="Crawford N.G."/>
            <person name="Densmore L.D."/>
            <person name="Drew J.C."/>
            <person name="Edwards S.V."/>
            <person name="Faircloth B.C."/>
            <person name="Fujita M.K."/>
            <person name="Greenwold M.J."/>
            <person name="Hoffmann F.G."/>
            <person name="Howard J.M."/>
            <person name="Iguchi T."/>
            <person name="Janes D.E."/>
            <person name="Khan S.Y."/>
            <person name="Kohno S."/>
            <person name="de Koning A.J."/>
            <person name="Lance S.L."/>
            <person name="McCarthy F.M."/>
            <person name="McCormack J.E."/>
            <person name="Merchant M.E."/>
            <person name="Peterson D.G."/>
            <person name="Pollock D.D."/>
            <person name="Pourmand N."/>
            <person name="Raney B.J."/>
            <person name="Roessler K.A."/>
            <person name="Sanford J.R."/>
            <person name="Sawyer R.H."/>
            <person name="Schmidt C.J."/>
            <person name="Triplett E.W."/>
            <person name="Tuberville T.D."/>
            <person name="Venegas-Anaya M."/>
            <person name="Howard J.T."/>
            <person name="Jarvis E.D."/>
            <person name="Guillette L.J.Jr."/>
            <person name="Glenn T.C."/>
            <person name="Green R.E."/>
            <person name="Ray D.A."/>
        </authorList>
    </citation>
    <scope>NUCLEOTIDE SEQUENCE [LARGE SCALE GENOMIC DNA]</scope>
    <source>
        <strain evidence="10">KSC_2009_1</strain>
    </source>
</reference>
<keyword evidence="3" id="KW-0963">Cytoplasm</keyword>
<dbReference type="AlphaFoldDB" id="A0A151PGS3"/>
<keyword evidence="5" id="KW-0802">TPR repeat</keyword>
<evidence type="ECO:0000313" key="10">
    <source>
        <dbReference type="EMBL" id="KYO48327.1"/>
    </source>
</evidence>
<evidence type="ECO:0000256" key="2">
    <source>
        <dbReference type="ARBA" id="ARBA00011375"/>
    </source>
</evidence>
<comment type="caution">
    <text evidence="10">The sequence shown here is derived from an EMBL/GenBank/DDBJ whole genome shotgun (WGS) entry which is preliminary data.</text>
</comment>
<keyword evidence="11" id="KW-1185">Reference proteome</keyword>
<comment type="subcellular location">
    <subcellularLocation>
        <location evidence="1">Cytoplasm</location>
        <location evidence="1">Cytoskeleton</location>
    </subcellularLocation>
</comment>
<evidence type="ECO:0000313" key="11">
    <source>
        <dbReference type="Proteomes" id="UP000050525"/>
    </source>
</evidence>
<dbReference type="PhylomeDB" id="A0A151PGS3"/>
<dbReference type="Proteomes" id="UP000050525">
    <property type="component" value="Unassembled WGS sequence"/>
</dbReference>
<dbReference type="OrthoDB" id="69711at2759"/>
<evidence type="ECO:0000256" key="4">
    <source>
        <dbReference type="ARBA" id="ARBA00022737"/>
    </source>
</evidence>
<dbReference type="GO" id="GO:0005876">
    <property type="term" value="C:spindle microtubule"/>
    <property type="evidence" value="ECO:0007669"/>
    <property type="project" value="TreeGrafter"/>
</dbReference>
<comment type="subunit">
    <text evidence="2">Interacts with microtubules.</text>
</comment>
<dbReference type="GO" id="GO:0097431">
    <property type="term" value="C:mitotic spindle pole"/>
    <property type="evidence" value="ECO:0007669"/>
    <property type="project" value="TreeGrafter"/>
</dbReference>
<keyword evidence="6" id="KW-0206">Cytoskeleton</keyword>
<proteinExistence type="inferred from homology"/>
<dbReference type="RefSeq" id="XP_019342317.1">
    <property type="nucleotide sequence ID" value="XM_019486772.2"/>
</dbReference>
<comment type="similarity">
    <text evidence="7">Belongs to the RMDN family.</text>
</comment>
<dbReference type="InterPro" id="IPR049039">
    <property type="entry name" value="RMD1-3_a_helical_rpt"/>
</dbReference>
<dbReference type="STRING" id="8496.A0A151PGS3"/>
<evidence type="ECO:0000256" key="3">
    <source>
        <dbReference type="ARBA" id="ARBA00022490"/>
    </source>
</evidence>
<evidence type="ECO:0000256" key="5">
    <source>
        <dbReference type="ARBA" id="ARBA00022803"/>
    </source>
</evidence>
<dbReference type="PANTHER" id="PTHR16056">
    <property type="entry name" value="REGULATOR OF MICROTUBULE DYNAMICS PROTEIN"/>
    <property type="match status" value="1"/>
</dbReference>
<keyword evidence="4" id="KW-0677">Repeat</keyword>
<dbReference type="Gene3D" id="1.25.40.10">
    <property type="entry name" value="Tetratricopeptide repeat domain"/>
    <property type="match status" value="1"/>
</dbReference>
<evidence type="ECO:0000256" key="8">
    <source>
        <dbReference type="ARBA" id="ARBA00039966"/>
    </source>
</evidence>